<dbReference type="Proteomes" id="UP000885936">
    <property type="component" value="Unassembled WGS sequence"/>
</dbReference>
<evidence type="ECO:0000313" key="12">
    <source>
        <dbReference type="EMBL" id="HDM35784.1"/>
    </source>
</evidence>
<dbReference type="PROSITE" id="PS52040">
    <property type="entry name" value="TOPO_IIA"/>
    <property type="match status" value="1"/>
</dbReference>
<dbReference type="InterPro" id="IPR013760">
    <property type="entry name" value="Topo_IIA-like_dom_sf"/>
</dbReference>
<evidence type="ECO:0000313" key="13">
    <source>
        <dbReference type="EMBL" id="HEC57672.1"/>
    </source>
</evidence>
<dbReference type="Pfam" id="PF00521">
    <property type="entry name" value="DNA_topoisoIV"/>
    <property type="match status" value="1"/>
</dbReference>
<dbReference type="STRING" id="1839936.SBU_000603"/>
<dbReference type="NCBIfam" id="NF004043">
    <property type="entry name" value="PRK05560.1"/>
    <property type="match status" value="1"/>
</dbReference>
<comment type="subunit">
    <text evidence="9">Heterotetramer, composed of two GyrA and two GyrB chains. In the heterotetramer, GyrA contains the active site tyrosine that forms a transient covalent intermediate with DNA, while GyrB binds cofactors and catalyzes ATP hydrolysis.</text>
</comment>
<dbReference type="SMART" id="SM00434">
    <property type="entry name" value="TOP4c"/>
    <property type="match status" value="1"/>
</dbReference>
<dbReference type="InterPro" id="IPR013757">
    <property type="entry name" value="Topo_IIA_A_a_sf"/>
</dbReference>
<dbReference type="FunFam" id="2.120.10.90:FF:000005">
    <property type="entry name" value="DNA topoisomerase 4 subunit A"/>
    <property type="match status" value="1"/>
</dbReference>
<evidence type="ECO:0000256" key="4">
    <source>
        <dbReference type="ARBA" id="ARBA00022840"/>
    </source>
</evidence>
<dbReference type="FunFam" id="1.10.268.10:FF:000001">
    <property type="entry name" value="DNA gyrase subunit A"/>
    <property type="match status" value="1"/>
</dbReference>
<sequence length="804" mass="90018">MAVSERVVPVSIEEEMKNSYIDYAMSVIVGRALPDVRDGLKPVHRRILYAMYDMGLTADKPYRKTARIVGDVLGKYHPHGDASIYDALVRMVQDFSLRYPLIEGQGNFGSVDGDAPAAMRYTEARLARIADSMLEDIKKDTVNFVPNFDGTLQEPEILPAKLPNLLVNGSSGIAVGMATNMPPHNLSEVIDGILLVLDDPDATTSEIMRKIPAPDFPTGGIIIGLEGVRRAYETGRGTIRIRARAEIEEVGKRSRIIISEIPYQVNKSRLIERIAELMRDRTIDGIGDLRDESDKQGLRIVIELKSGVDPNIILNQLYKHTDMEVGYGIINLALVDGVPEILGMKSLILQYIAHRKEIVRRRTEFDLKKAKERFHIIEGLLIALSDIDRVIKIIKSAENVDQARTTLQDALKLSEVQAKEILNMRLQRLTALERKKLEAEHKDLEERIGWLESVLADERKITGIIREELLELKAKYGDERRTEIVHEVSEIEVEDLIPDEPMVIAITHSGYIKRIPQTTFKRQKRGGKGVIGMTTKEEDFVEDIFVASMHDSLLCFTNKGRVFRLKVYDLPTGGRQTRGKPIINLLNIQPGERIVAISRVTDFDDEHYLFFATKGGLVKKTVTSAFKHVTKSGKIAIGLKDEDEVVCVRLTDGNREIILGSRFGKALRFPESEVRATGRSARGVRGIRLAKGDEIISMEIVSEDETLLSLTENGYGKRTRFDQYLTHRRGGRGVIDIITTGRNGMVAGMISVKDGDEIMITTQNGIVIRQSVSEIPVIGRNTKGVRVMRMEEGDRVVGVAKIVD</sequence>
<dbReference type="EMBL" id="DRIE01000120">
    <property type="protein sequence ID" value="HEC57672.1"/>
    <property type="molecule type" value="Genomic_DNA"/>
</dbReference>
<dbReference type="PATRIC" id="fig|1839936.3.peg.611"/>
<protein>
    <recommendedName>
        <fullName evidence="9">DNA gyrase subunit A</fullName>
        <ecNumber evidence="9">5.6.2.2</ecNumber>
    </recommendedName>
</protein>
<dbReference type="InterPro" id="IPR005743">
    <property type="entry name" value="GyrA"/>
</dbReference>
<dbReference type="EC" id="5.6.2.2" evidence="9"/>
<evidence type="ECO:0000256" key="3">
    <source>
        <dbReference type="ARBA" id="ARBA00022741"/>
    </source>
</evidence>
<reference evidence="14 15" key="1">
    <citation type="submission" date="2016-05" db="EMBL/GenBank/DDBJ databases">
        <title>Microbial consortia oxidize butane by reversing methanogenesis.</title>
        <authorList>
            <person name="Laso-Perez R."/>
            <person name="Richter M."/>
            <person name="Wegener G."/>
            <person name="Musat F."/>
        </authorList>
    </citation>
    <scope>NUCLEOTIDE SEQUENCE [LARGE SCALE GENOMIC DNA]</scope>
    <source>
        <strain evidence="14">BOX1</strain>
    </source>
</reference>
<dbReference type="InterPro" id="IPR002205">
    <property type="entry name" value="Topo_IIA_dom_A"/>
</dbReference>
<dbReference type="GO" id="GO:0006261">
    <property type="term" value="P:DNA-templated DNA replication"/>
    <property type="evidence" value="ECO:0007669"/>
    <property type="project" value="UniProtKB-UniRule"/>
</dbReference>
<dbReference type="NCBIfam" id="TIGR01063">
    <property type="entry name" value="gyrA"/>
    <property type="match status" value="1"/>
</dbReference>
<keyword evidence="6 9" id="KW-0238">DNA-binding</keyword>
<dbReference type="Proteomes" id="UP000885863">
    <property type="component" value="Unassembled WGS sequence"/>
</dbReference>
<dbReference type="GO" id="GO:0003918">
    <property type="term" value="F:DNA topoisomerase type II (double strand cut, ATP-hydrolyzing) activity"/>
    <property type="evidence" value="ECO:0007669"/>
    <property type="project" value="UniProtKB-UniRule"/>
</dbReference>
<dbReference type="HAMAP" id="MF_01897">
    <property type="entry name" value="GyrA"/>
    <property type="match status" value="1"/>
</dbReference>
<dbReference type="FunFam" id="3.30.1360.40:FF:000002">
    <property type="entry name" value="DNA gyrase subunit A"/>
    <property type="match status" value="1"/>
</dbReference>
<evidence type="ECO:0000256" key="6">
    <source>
        <dbReference type="ARBA" id="ARBA00023125"/>
    </source>
</evidence>
<keyword evidence="5 9" id="KW-0799">Topoisomerase</keyword>
<proteinExistence type="inferred from homology"/>
<dbReference type="Gene3D" id="3.90.199.10">
    <property type="entry name" value="Topoisomerase II, domain 5"/>
    <property type="match status" value="1"/>
</dbReference>
<dbReference type="InterPro" id="IPR013758">
    <property type="entry name" value="Topo_IIA_A/C_ab"/>
</dbReference>
<keyword evidence="3 9" id="KW-0547">Nucleotide-binding</keyword>
<dbReference type="FunFam" id="3.90.199.10:FF:000001">
    <property type="entry name" value="DNA gyrase subunit A"/>
    <property type="match status" value="1"/>
</dbReference>
<accession>A0A1F2P7R4</accession>
<feature type="domain" description="Topo IIA-type catalytic" evidence="11">
    <location>
        <begin position="33"/>
        <end position="496"/>
    </location>
</feature>
<evidence type="ECO:0000256" key="9">
    <source>
        <dbReference type="HAMAP-Rule" id="MF_01897"/>
    </source>
</evidence>
<gene>
    <name evidence="9 12" type="primary">gyrA</name>
    <name evidence="12" type="ORF">ENG09_00825</name>
    <name evidence="13" type="ORF">ENI32_07355</name>
    <name evidence="14" type="ORF">SBU_000603</name>
</gene>
<evidence type="ECO:0000256" key="2">
    <source>
        <dbReference type="ARBA" id="ARBA00008263"/>
    </source>
</evidence>
<evidence type="ECO:0000256" key="10">
    <source>
        <dbReference type="SAM" id="Coils"/>
    </source>
</evidence>
<evidence type="ECO:0000256" key="7">
    <source>
        <dbReference type="ARBA" id="ARBA00023235"/>
    </source>
</evidence>
<comment type="caution">
    <text evidence="14">The sequence shown here is derived from an EMBL/GenBank/DDBJ whole genome shotgun (WGS) entry which is preliminary data.</text>
</comment>
<feature type="coiled-coil region" evidence="10">
    <location>
        <begin position="427"/>
        <end position="454"/>
    </location>
</feature>
<feature type="short sequence motif" description="GyrA-box" evidence="9">
    <location>
        <begin position="523"/>
        <end position="529"/>
    </location>
</feature>
<keyword evidence="10" id="KW-0175">Coiled coil</keyword>
<keyword evidence="9" id="KW-0963">Cytoplasm</keyword>
<dbReference type="SUPFAM" id="SSF56719">
    <property type="entry name" value="Type II DNA topoisomerase"/>
    <property type="match status" value="1"/>
</dbReference>
<evidence type="ECO:0000313" key="15">
    <source>
        <dbReference type="Proteomes" id="UP000185779"/>
    </source>
</evidence>
<evidence type="ECO:0000259" key="11">
    <source>
        <dbReference type="PROSITE" id="PS52040"/>
    </source>
</evidence>
<dbReference type="SUPFAM" id="SSF101904">
    <property type="entry name" value="GyrA/ParC C-terminal domain-like"/>
    <property type="match status" value="1"/>
</dbReference>
<keyword evidence="15" id="KW-1185">Reference proteome</keyword>
<dbReference type="Proteomes" id="UP000185779">
    <property type="component" value="Unassembled WGS sequence"/>
</dbReference>
<dbReference type="CDD" id="cd00187">
    <property type="entry name" value="TOP4c"/>
    <property type="match status" value="1"/>
</dbReference>
<dbReference type="Gene3D" id="1.10.268.10">
    <property type="entry name" value="Topoisomerase, domain 3"/>
    <property type="match status" value="1"/>
</dbReference>
<evidence type="ECO:0000256" key="8">
    <source>
        <dbReference type="ARBA" id="ARBA00063644"/>
    </source>
</evidence>
<dbReference type="GO" id="GO:0005737">
    <property type="term" value="C:cytoplasm"/>
    <property type="evidence" value="ECO:0007669"/>
    <property type="project" value="UniProtKB-SubCell"/>
</dbReference>
<dbReference type="Gene3D" id="2.120.10.90">
    <property type="entry name" value="DNA gyrase/topoisomerase IV, subunit A, C-terminal"/>
    <property type="match status" value="1"/>
</dbReference>
<keyword evidence="4 9" id="KW-0067">ATP-binding</keyword>
<organism evidence="14 15">
    <name type="scientific">Candidatus Syntropharchaeum butanivorans</name>
    <dbReference type="NCBI Taxonomy" id="1839936"/>
    <lineage>
        <taxon>Archaea</taxon>
        <taxon>Methanobacteriati</taxon>
        <taxon>Methanobacteriota</taxon>
        <taxon>Stenosarchaea group</taxon>
        <taxon>Methanomicrobia</taxon>
        <taxon>Methanosarcinales</taxon>
        <taxon>ANME-2 cluster</taxon>
        <taxon>Candidatus Syntropharchaeum</taxon>
    </lineage>
</organism>
<comment type="catalytic activity">
    <reaction evidence="1 9">
        <text>ATP-dependent breakage, passage and rejoining of double-stranded DNA.</text>
        <dbReference type="EC" id="5.6.2.2"/>
    </reaction>
</comment>
<dbReference type="InterPro" id="IPR050220">
    <property type="entry name" value="Type_II_DNA_Topoisomerases"/>
</dbReference>
<feature type="active site" description="O-(5'-phospho-DNA)-tyrosine intermediate" evidence="9">
    <location>
        <position position="121"/>
    </location>
</feature>
<dbReference type="GO" id="GO:0005694">
    <property type="term" value="C:chromosome"/>
    <property type="evidence" value="ECO:0007669"/>
    <property type="project" value="InterPro"/>
</dbReference>
<dbReference type="Gene3D" id="3.30.1360.40">
    <property type="match status" value="1"/>
</dbReference>
<dbReference type="GO" id="GO:0003677">
    <property type="term" value="F:DNA binding"/>
    <property type="evidence" value="ECO:0007669"/>
    <property type="project" value="UniProtKB-UniRule"/>
</dbReference>
<evidence type="ECO:0000256" key="5">
    <source>
        <dbReference type="ARBA" id="ARBA00023029"/>
    </source>
</evidence>
<reference evidence="12" key="2">
    <citation type="journal article" date="2020" name="mSystems">
        <title>Genome- and Community-Level Interaction Insights into Carbon Utilization and Element Cycling Functions of Hydrothermarchaeota in Hydrothermal Sediment.</title>
        <authorList>
            <person name="Zhou Z."/>
            <person name="Liu Y."/>
            <person name="Xu W."/>
            <person name="Pan J."/>
            <person name="Luo Z.H."/>
            <person name="Li M."/>
        </authorList>
    </citation>
    <scope>NUCLEOTIDE SEQUENCE [LARGE SCALE GENOMIC DNA]</scope>
    <source>
        <strain evidence="12">HyVt-185</strain>
        <strain evidence="13">HyVt-386</strain>
    </source>
</reference>
<dbReference type="EMBL" id="DQZR01000032">
    <property type="protein sequence ID" value="HDM35784.1"/>
    <property type="molecule type" value="Genomic_DNA"/>
</dbReference>
<keyword evidence="7 9" id="KW-0413">Isomerase</keyword>
<dbReference type="Pfam" id="PF03989">
    <property type="entry name" value="DNA_gyraseA_C"/>
    <property type="match status" value="6"/>
</dbReference>
<comment type="function">
    <text evidence="9">A type II topoisomerase that negatively supercoils closed circular double-stranded (ds) DNA in an ATP-dependent manner to modulate DNA topology and maintain chromosomes in an underwound state. Negative supercoiling favors strand separation, and DNA replication, transcription, recombination and repair, all of which involve strand separation. Also able to catalyze the interconversion of other topological isomers of dsDNA rings, including catenanes and knotted rings. Type II topoisomerases break and join 2 DNA strands simultaneously in an ATP-dependent manner.</text>
</comment>
<comment type="similarity">
    <text evidence="2 9">Belongs to the type II topoisomerase GyrA/ParC subunit family.</text>
</comment>
<evidence type="ECO:0000313" key="14">
    <source>
        <dbReference type="EMBL" id="OFV66636.1"/>
    </source>
</evidence>
<dbReference type="PANTHER" id="PTHR43493:SF5">
    <property type="entry name" value="DNA GYRASE SUBUNIT A, CHLOROPLASTIC_MITOCHONDRIAL"/>
    <property type="match status" value="1"/>
</dbReference>
<dbReference type="GO" id="GO:0009330">
    <property type="term" value="C:DNA topoisomerase type II (double strand cut, ATP-hydrolyzing) complex"/>
    <property type="evidence" value="ECO:0007669"/>
    <property type="project" value="TreeGrafter"/>
</dbReference>
<evidence type="ECO:0000256" key="1">
    <source>
        <dbReference type="ARBA" id="ARBA00000185"/>
    </source>
</evidence>
<dbReference type="InterPro" id="IPR035516">
    <property type="entry name" value="Gyrase/topoIV_suA_C"/>
</dbReference>
<comment type="subcellular location">
    <subcellularLocation>
        <location evidence="9">Cytoplasm</location>
    </subcellularLocation>
</comment>
<dbReference type="PANTHER" id="PTHR43493">
    <property type="entry name" value="DNA GYRASE/TOPOISOMERASE SUBUNIT A"/>
    <property type="match status" value="1"/>
</dbReference>
<dbReference type="AlphaFoldDB" id="A0A1F2P7R4"/>
<dbReference type="InterPro" id="IPR006691">
    <property type="entry name" value="GyrA/parC_rep"/>
</dbReference>
<name>A0A1F2P7R4_9EURY</name>
<dbReference type="GO" id="GO:0005524">
    <property type="term" value="F:ATP binding"/>
    <property type="evidence" value="ECO:0007669"/>
    <property type="project" value="UniProtKB-UniRule"/>
</dbReference>
<comment type="subunit">
    <text evidence="8">Heterotetramer composed of ParC and ParE.</text>
</comment>
<comment type="miscellaneous">
    <text evidence="9">Few gyrases are as efficient as E.coli at forming negative supercoils. Not all organisms have 2 type II topoisomerases; in organisms with a single type II topoisomerase this enzyme also has to decatenate newly replicated chromosomes.</text>
</comment>
<dbReference type="NCBIfam" id="NF004044">
    <property type="entry name" value="PRK05561.1"/>
    <property type="match status" value="1"/>
</dbReference>
<dbReference type="EMBL" id="LYOR01000002">
    <property type="protein sequence ID" value="OFV66636.1"/>
    <property type="molecule type" value="Genomic_DNA"/>
</dbReference>
<dbReference type="GO" id="GO:0006265">
    <property type="term" value="P:DNA topological change"/>
    <property type="evidence" value="ECO:0007669"/>
    <property type="project" value="UniProtKB-UniRule"/>
</dbReference>